<dbReference type="GO" id="GO:0008053">
    <property type="term" value="P:mitochondrial fusion"/>
    <property type="evidence" value="ECO:0007669"/>
    <property type="project" value="InterPro"/>
</dbReference>
<dbReference type="EMBL" id="KQ243956">
    <property type="protein sequence ID" value="KNC74950.1"/>
    <property type="molecule type" value="Genomic_DNA"/>
</dbReference>
<evidence type="ECO:0000256" key="3">
    <source>
        <dbReference type="ARBA" id="ARBA00022801"/>
    </source>
</evidence>
<accession>A0A0L0FDW7</accession>
<evidence type="ECO:0000256" key="2">
    <source>
        <dbReference type="ARBA" id="ARBA00022741"/>
    </source>
</evidence>
<dbReference type="PANTHER" id="PTHR10465">
    <property type="entry name" value="TRANSMEMBRANE GTPASE FZO1"/>
    <property type="match status" value="1"/>
</dbReference>
<dbReference type="InterPro" id="IPR027094">
    <property type="entry name" value="Mitofusin_fam"/>
</dbReference>
<dbReference type="GO" id="GO:0003924">
    <property type="term" value="F:GTPase activity"/>
    <property type="evidence" value="ECO:0007669"/>
    <property type="project" value="InterPro"/>
</dbReference>
<name>A0A0L0FDW7_9EUKA</name>
<dbReference type="Proteomes" id="UP000054560">
    <property type="component" value="Unassembled WGS sequence"/>
</dbReference>
<evidence type="ECO:0000313" key="9">
    <source>
        <dbReference type="Proteomes" id="UP000054560"/>
    </source>
</evidence>
<dbReference type="OrthoDB" id="6256226at2759"/>
<feature type="domain" description="Fzo/mitofusin HR2" evidence="7">
    <location>
        <begin position="494"/>
        <end position="610"/>
    </location>
</feature>
<keyword evidence="9" id="KW-1185">Reference proteome</keyword>
<organism evidence="8 9">
    <name type="scientific">Sphaeroforma arctica JP610</name>
    <dbReference type="NCBI Taxonomy" id="667725"/>
    <lineage>
        <taxon>Eukaryota</taxon>
        <taxon>Ichthyosporea</taxon>
        <taxon>Ichthyophonida</taxon>
        <taxon>Sphaeroforma</taxon>
    </lineage>
</organism>
<feature type="region of interest" description="Disordered" evidence="6">
    <location>
        <begin position="306"/>
        <end position="326"/>
    </location>
</feature>
<evidence type="ECO:0000313" key="8">
    <source>
        <dbReference type="EMBL" id="KNC74950.1"/>
    </source>
</evidence>
<evidence type="ECO:0000256" key="6">
    <source>
        <dbReference type="SAM" id="MobiDB-lite"/>
    </source>
</evidence>
<dbReference type="GeneID" id="25913017"/>
<dbReference type="Pfam" id="PF04799">
    <property type="entry name" value="Fzo_mitofusin"/>
    <property type="match status" value="1"/>
</dbReference>
<dbReference type="GO" id="GO:0005525">
    <property type="term" value="F:GTP binding"/>
    <property type="evidence" value="ECO:0007669"/>
    <property type="project" value="UniProtKB-KW"/>
</dbReference>
<gene>
    <name evidence="8" type="ORF">SARC_12513</name>
</gene>
<protein>
    <recommendedName>
        <fullName evidence="7">Fzo/mitofusin HR2 domain-containing protein</fullName>
    </recommendedName>
</protein>
<sequence>MTFLQRVNQRVANPNLFILFNRWDAADDADDIDKVKAQHLERARELLVDELDASTNEDDAWKKLVYFVSAREAFAIRSGKLSADKQVGVQERYNSFESFEKAFEEKVSQSAIRTKFDNNLNRGHEILDVVMAASSELNERLESQSKARSDQITAMLDSIMKVERMQSRLTSTCKDLLEKLEQDLEAECDSALASWLFFDFPDFVEKFDYANFHKADDPDKTMYTRRLAEMSVDNLLDTLTSSRSKGFVLHLVETLESIGETTKNNLQSDIYAMVEGHVGLALHDVSGKNGVNTIVVNGVGKTKFTRRSTISGSNSRRPQSSPLPTSHLKNVAEASNESMNASGDNECTVNDKGVQIQDADNDGVSANGDTYKEQISKSTSAALPITSRSQAHHGMLSLPSQIIRSQFNQLGSDFAPDLNFHFSLVNGGARTSQDNIDSLQRTPSLISNRAVRGKRDEGSRAAVASTGIYVAVPTTVAGIMYRREGTDGLMKSGAVILGFAGVLAALEYSSFNSGMKEQRLKEQWIDYVMGYLQAKRDAIVEPIVSHFVDQAKMYISTITLLLNEQVVQMRGRLEKIMHTNDDIKEIVEQSAHVISRCEQLKIRMVDLASDIAMQE</sequence>
<keyword evidence="2" id="KW-0547">Nucleotide-binding</keyword>
<dbReference type="RefSeq" id="XP_014148852.1">
    <property type="nucleotide sequence ID" value="XM_014293377.1"/>
</dbReference>
<dbReference type="STRING" id="667725.A0A0L0FDW7"/>
<proteinExistence type="predicted"/>
<keyword evidence="4" id="KW-0342">GTP-binding</keyword>
<reference evidence="8 9" key="1">
    <citation type="submission" date="2011-02" db="EMBL/GenBank/DDBJ databases">
        <title>The Genome Sequence of Sphaeroforma arctica JP610.</title>
        <authorList>
            <consortium name="The Broad Institute Genome Sequencing Platform"/>
            <person name="Russ C."/>
            <person name="Cuomo C."/>
            <person name="Young S.K."/>
            <person name="Zeng Q."/>
            <person name="Gargeya S."/>
            <person name="Alvarado L."/>
            <person name="Berlin A."/>
            <person name="Chapman S.B."/>
            <person name="Chen Z."/>
            <person name="Freedman E."/>
            <person name="Gellesch M."/>
            <person name="Goldberg J."/>
            <person name="Griggs A."/>
            <person name="Gujja S."/>
            <person name="Heilman E."/>
            <person name="Heiman D."/>
            <person name="Howarth C."/>
            <person name="Mehta T."/>
            <person name="Neiman D."/>
            <person name="Pearson M."/>
            <person name="Roberts A."/>
            <person name="Saif S."/>
            <person name="Shea T."/>
            <person name="Shenoy N."/>
            <person name="Sisk P."/>
            <person name="Stolte C."/>
            <person name="Sykes S."/>
            <person name="White J."/>
            <person name="Yandava C."/>
            <person name="Burger G."/>
            <person name="Gray M.W."/>
            <person name="Holland P.W.H."/>
            <person name="King N."/>
            <person name="Lang F.B.F."/>
            <person name="Roger A.J."/>
            <person name="Ruiz-Trillo I."/>
            <person name="Haas B."/>
            <person name="Nusbaum C."/>
            <person name="Birren B."/>
        </authorList>
    </citation>
    <scope>NUCLEOTIDE SEQUENCE [LARGE SCALE GENOMIC DNA]</scope>
    <source>
        <strain evidence="8 9">JP610</strain>
    </source>
</reference>
<dbReference type="GO" id="GO:0051646">
    <property type="term" value="P:mitochondrion localization"/>
    <property type="evidence" value="ECO:0007669"/>
    <property type="project" value="TreeGrafter"/>
</dbReference>
<evidence type="ECO:0000256" key="4">
    <source>
        <dbReference type="ARBA" id="ARBA00023134"/>
    </source>
</evidence>
<dbReference type="eggNOG" id="KOG0448">
    <property type="taxonomic scope" value="Eukaryota"/>
</dbReference>
<evidence type="ECO:0000259" key="7">
    <source>
        <dbReference type="Pfam" id="PF04799"/>
    </source>
</evidence>
<comment type="subcellular location">
    <subcellularLocation>
        <location evidence="1">Membrane</location>
    </subcellularLocation>
</comment>
<dbReference type="InterPro" id="IPR006884">
    <property type="entry name" value="Fzo/mitofusin_HR2"/>
</dbReference>
<feature type="compositionally biased region" description="Polar residues" evidence="6">
    <location>
        <begin position="307"/>
        <end position="326"/>
    </location>
</feature>
<keyword evidence="3" id="KW-0378">Hydrolase</keyword>
<evidence type="ECO:0000256" key="1">
    <source>
        <dbReference type="ARBA" id="ARBA00004370"/>
    </source>
</evidence>
<dbReference type="PANTHER" id="PTHR10465:SF3">
    <property type="entry name" value="TRANSMEMBRANE GTPASE MARF-RELATED"/>
    <property type="match status" value="1"/>
</dbReference>
<dbReference type="GO" id="GO:0005741">
    <property type="term" value="C:mitochondrial outer membrane"/>
    <property type="evidence" value="ECO:0007669"/>
    <property type="project" value="InterPro"/>
</dbReference>
<keyword evidence="5" id="KW-0472">Membrane</keyword>
<dbReference type="AlphaFoldDB" id="A0A0L0FDW7"/>
<evidence type="ECO:0000256" key="5">
    <source>
        <dbReference type="ARBA" id="ARBA00023136"/>
    </source>
</evidence>